<name>A0A5S4FC32_9ACTN</name>
<evidence type="ECO:0000256" key="7">
    <source>
        <dbReference type="SAM" id="Phobius"/>
    </source>
</evidence>
<dbReference type="RefSeq" id="WP_138668937.1">
    <property type="nucleotide sequence ID" value="NZ_VCKY01000098.1"/>
</dbReference>
<evidence type="ECO:0000313" key="9">
    <source>
        <dbReference type="EMBL" id="TMR15683.1"/>
    </source>
</evidence>
<feature type="transmembrane region" description="Helical" evidence="7">
    <location>
        <begin position="37"/>
        <end position="59"/>
    </location>
</feature>
<keyword evidence="3" id="KW-1003">Cell membrane</keyword>
<comment type="subcellular location">
    <subcellularLocation>
        <location evidence="1">Cell membrane</location>
        <topology evidence="1">Multi-pass membrane protein</topology>
    </subcellularLocation>
</comment>
<dbReference type="Pfam" id="PF03176">
    <property type="entry name" value="MMPL"/>
    <property type="match status" value="1"/>
</dbReference>
<dbReference type="PANTHER" id="PTHR33406:SF6">
    <property type="entry name" value="MEMBRANE PROTEIN YDGH-RELATED"/>
    <property type="match status" value="1"/>
</dbReference>
<keyword evidence="6 7" id="KW-0472">Membrane</keyword>
<sequence>MYLLARSVLSVAASLGLAVHVFQSVFGHAGLTFYVPFAAGVLLVALGSDYNIFGIGHVWEEARNLGLRKAIILAVPQSVRAITAAGITLAASFGLLAIVPLQPFRELAFAMALGILLDGPGRSFRR</sequence>
<protein>
    <recommendedName>
        <fullName evidence="8">Membrane transport protein MMPL domain-containing protein</fullName>
    </recommendedName>
</protein>
<gene>
    <name evidence="9" type="ORF">ETD86_26840</name>
</gene>
<comment type="similarity">
    <text evidence="2">Belongs to the resistance-nodulation-cell division (RND) (TC 2.A.6) family. MmpL subfamily.</text>
</comment>
<keyword evidence="5 7" id="KW-1133">Transmembrane helix</keyword>
<dbReference type="SUPFAM" id="SSF82866">
    <property type="entry name" value="Multidrug efflux transporter AcrB transmembrane domain"/>
    <property type="match status" value="1"/>
</dbReference>
<evidence type="ECO:0000256" key="2">
    <source>
        <dbReference type="ARBA" id="ARBA00010157"/>
    </source>
</evidence>
<accession>A0A5S4FC32</accession>
<dbReference type="Gene3D" id="1.20.1640.10">
    <property type="entry name" value="Multidrug efflux transporter AcrB transmembrane domain"/>
    <property type="match status" value="1"/>
</dbReference>
<evidence type="ECO:0000256" key="5">
    <source>
        <dbReference type="ARBA" id="ARBA00022989"/>
    </source>
</evidence>
<evidence type="ECO:0000256" key="6">
    <source>
        <dbReference type="ARBA" id="ARBA00023136"/>
    </source>
</evidence>
<dbReference type="InterPro" id="IPR004869">
    <property type="entry name" value="MMPL_dom"/>
</dbReference>
<organism evidence="9 10">
    <name type="scientific">Nonomuraea turkmeniaca</name>
    <dbReference type="NCBI Taxonomy" id="103838"/>
    <lineage>
        <taxon>Bacteria</taxon>
        <taxon>Bacillati</taxon>
        <taxon>Actinomycetota</taxon>
        <taxon>Actinomycetes</taxon>
        <taxon>Streptosporangiales</taxon>
        <taxon>Streptosporangiaceae</taxon>
        <taxon>Nonomuraea</taxon>
    </lineage>
</organism>
<keyword evidence="10" id="KW-1185">Reference proteome</keyword>
<dbReference type="GO" id="GO:0005886">
    <property type="term" value="C:plasma membrane"/>
    <property type="evidence" value="ECO:0007669"/>
    <property type="project" value="UniProtKB-SubCell"/>
</dbReference>
<comment type="caution">
    <text evidence="9">The sequence shown here is derived from an EMBL/GenBank/DDBJ whole genome shotgun (WGS) entry which is preliminary data.</text>
</comment>
<feature type="domain" description="Membrane transport protein MMPL" evidence="8">
    <location>
        <begin position="3"/>
        <end position="118"/>
    </location>
</feature>
<keyword evidence="4 7" id="KW-0812">Transmembrane</keyword>
<feature type="transmembrane region" description="Helical" evidence="7">
    <location>
        <begin position="79"/>
        <end position="101"/>
    </location>
</feature>
<evidence type="ECO:0000313" key="10">
    <source>
        <dbReference type="Proteomes" id="UP000309128"/>
    </source>
</evidence>
<dbReference type="PANTHER" id="PTHR33406">
    <property type="entry name" value="MEMBRANE PROTEIN MJ1562-RELATED"/>
    <property type="match status" value="1"/>
</dbReference>
<evidence type="ECO:0000259" key="8">
    <source>
        <dbReference type="Pfam" id="PF03176"/>
    </source>
</evidence>
<evidence type="ECO:0000256" key="1">
    <source>
        <dbReference type="ARBA" id="ARBA00004651"/>
    </source>
</evidence>
<reference evidence="9 10" key="1">
    <citation type="submission" date="2019-05" db="EMBL/GenBank/DDBJ databases">
        <title>Draft genome sequence of Nonomuraea turkmeniaca DSM 43926.</title>
        <authorList>
            <person name="Saricaoglu S."/>
            <person name="Isik K."/>
        </authorList>
    </citation>
    <scope>NUCLEOTIDE SEQUENCE [LARGE SCALE GENOMIC DNA]</scope>
    <source>
        <strain evidence="9 10">DSM 43926</strain>
    </source>
</reference>
<dbReference type="Proteomes" id="UP000309128">
    <property type="component" value="Unassembled WGS sequence"/>
</dbReference>
<evidence type="ECO:0000256" key="4">
    <source>
        <dbReference type="ARBA" id="ARBA00022692"/>
    </source>
</evidence>
<evidence type="ECO:0000256" key="3">
    <source>
        <dbReference type="ARBA" id="ARBA00022475"/>
    </source>
</evidence>
<dbReference type="OrthoDB" id="2365435at2"/>
<proteinExistence type="inferred from homology"/>
<dbReference type="AlphaFoldDB" id="A0A5S4FC32"/>
<dbReference type="InterPro" id="IPR050545">
    <property type="entry name" value="Mycobact_MmpL"/>
</dbReference>
<dbReference type="EMBL" id="VCKY01000098">
    <property type="protein sequence ID" value="TMR15683.1"/>
    <property type="molecule type" value="Genomic_DNA"/>
</dbReference>